<name>A0A2P6QB34_ROSCH</name>
<dbReference type="AlphaFoldDB" id="A0A2P6QB34"/>
<gene>
    <name evidence="1" type="ORF">RchiOBHm_Chr5g0034891</name>
</gene>
<dbReference type="Gramene" id="PRQ31384">
    <property type="protein sequence ID" value="PRQ31384"/>
    <property type="gene ID" value="RchiOBHm_Chr5g0034891"/>
</dbReference>
<comment type="caution">
    <text evidence="1">The sequence shown here is derived from an EMBL/GenBank/DDBJ whole genome shotgun (WGS) entry which is preliminary data.</text>
</comment>
<reference evidence="1 2" key="1">
    <citation type="journal article" date="2018" name="Nat. Genet.">
        <title>The Rosa genome provides new insights in the design of modern roses.</title>
        <authorList>
            <person name="Bendahmane M."/>
        </authorList>
    </citation>
    <scope>NUCLEOTIDE SEQUENCE [LARGE SCALE GENOMIC DNA]</scope>
    <source>
        <strain evidence="2">cv. Old Blush</strain>
    </source>
</reference>
<keyword evidence="2" id="KW-1185">Reference proteome</keyword>
<evidence type="ECO:0000313" key="1">
    <source>
        <dbReference type="EMBL" id="PRQ31384.1"/>
    </source>
</evidence>
<sequence>MFLILFDKKARGVCWCRAILWTQYECAAIACMFDSRIYITQLHMKKKRTWLFLRGAIGPSEG</sequence>
<protein>
    <submittedName>
        <fullName evidence="1">Uncharacterized protein</fullName>
    </submittedName>
</protein>
<accession>A0A2P6QB34</accession>
<organism evidence="1 2">
    <name type="scientific">Rosa chinensis</name>
    <name type="common">China rose</name>
    <dbReference type="NCBI Taxonomy" id="74649"/>
    <lineage>
        <taxon>Eukaryota</taxon>
        <taxon>Viridiplantae</taxon>
        <taxon>Streptophyta</taxon>
        <taxon>Embryophyta</taxon>
        <taxon>Tracheophyta</taxon>
        <taxon>Spermatophyta</taxon>
        <taxon>Magnoliopsida</taxon>
        <taxon>eudicotyledons</taxon>
        <taxon>Gunneridae</taxon>
        <taxon>Pentapetalae</taxon>
        <taxon>rosids</taxon>
        <taxon>fabids</taxon>
        <taxon>Rosales</taxon>
        <taxon>Rosaceae</taxon>
        <taxon>Rosoideae</taxon>
        <taxon>Rosoideae incertae sedis</taxon>
        <taxon>Rosa</taxon>
    </lineage>
</organism>
<evidence type="ECO:0000313" key="2">
    <source>
        <dbReference type="Proteomes" id="UP000238479"/>
    </source>
</evidence>
<dbReference type="Proteomes" id="UP000238479">
    <property type="component" value="Chromosome 5"/>
</dbReference>
<dbReference type="EMBL" id="PDCK01000043">
    <property type="protein sequence ID" value="PRQ31384.1"/>
    <property type="molecule type" value="Genomic_DNA"/>
</dbReference>
<proteinExistence type="predicted"/>